<dbReference type="CDD" id="cd06124">
    <property type="entry name" value="cupin_NimR-like_N"/>
    <property type="match status" value="1"/>
</dbReference>
<dbReference type="InterPro" id="IPR011051">
    <property type="entry name" value="RmlC_Cupin_sf"/>
</dbReference>
<dbReference type="InterPro" id="IPR003313">
    <property type="entry name" value="AraC-bd"/>
</dbReference>
<keyword evidence="6" id="KW-1185">Reference proteome</keyword>
<dbReference type="SUPFAM" id="SSF46689">
    <property type="entry name" value="Homeodomain-like"/>
    <property type="match status" value="1"/>
</dbReference>
<evidence type="ECO:0000313" key="6">
    <source>
        <dbReference type="Proteomes" id="UP000595332"/>
    </source>
</evidence>
<sequence>MEKNKLALLEMESLPREVFVRQQYMPAQHFFPAHTHNWHQLLYATSGVLTVDVVNERLFISPEKAVWLPKGCEHSVSTAFGAELKSLYINANYQQLDTTKSSVLEITTLVKSLVIEASHFETNYSKTGYEQQVIALILSSLPRLKQDKTHLPWPTSSALYHLCTQLYNHPEARHSTAVLAKEINVSKRTLERRFLKETGMSLQAWSLRLRFLKAIELLNTNQNITRIALELGYSSPSPFIYMFRAQSGFSPRQYLAACKKQNPFTKSN</sequence>
<dbReference type="EMBL" id="AP014546">
    <property type="protein sequence ID" value="BBB30853.1"/>
    <property type="molecule type" value="Genomic_DNA"/>
</dbReference>
<dbReference type="Gene3D" id="1.10.10.60">
    <property type="entry name" value="Homeodomain-like"/>
    <property type="match status" value="1"/>
</dbReference>
<evidence type="ECO:0000259" key="4">
    <source>
        <dbReference type="PROSITE" id="PS01124"/>
    </source>
</evidence>
<organism evidence="5 6">
    <name type="scientific">Neptunomonas japonica JAMM 1380</name>
    <dbReference type="NCBI Taxonomy" id="1441457"/>
    <lineage>
        <taxon>Bacteria</taxon>
        <taxon>Pseudomonadati</taxon>
        <taxon>Pseudomonadota</taxon>
        <taxon>Gammaproteobacteria</taxon>
        <taxon>Oceanospirillales</taxon>
        <taxon>Oceanospirillaceae</taxon>
        <taxon>Neptunomonas</taxon>
    </lineage>
</organism>
<dbReference type="InterPro" id="IPR009057">
    <property type="entry name" value="Homeodomain-like_sf"/>
</dbReference>
<dbReference type="GO" id="GO:0043565">
    <property type="term" value="F:sequence-specific DNA binding"/>
    <property type="evidence" value="ECO:0007669"/>
    <property type="project" value="InterPro"/>
</dbReference>
<dbReference type="PANTHER" id="PTHR11019:SF190">
    <property type="entry name" value="ARAC-FAMILY REGULATORY PROTEIN"/>
    <property type="match status" value="1"/>
</dbReference>
<gene>
    <name evidence="5" type="ORF">NEJAP_2913</name>
</gene>
<dbReference type="RefSeq" id="WP_236590951.1">
    <property type="nucleotide sequence ID" value="NZ_AP014546.1"/>
</dbReference>
<feature type="domain" description="HTH araC/xylS-type" evidence="4">
    <location>
        <begin position="160"/>
        <end position="257"/>
    </location>
</feature>
<dbReference type="PROSITE" id="PS01124">
    <property type="entry name" value="HTH_ARAC_FAMILY_2"/>
    <property type="match status" value="1"/>
</dbReference>
<evidence type="ECO:0000313" key="5">
    <source>
        <dbReference type="EMBL" id="BBB30853.1"/>
    </source>
</evidence>
<evidence type="ECO:0000256" key="1">
    <source>
        <dbReference type="ARBA" id="ARBA00023015"/>
    </source>
</evidence>
<dbReference type="InterPro" id="IPR014710">
    <property type="entry name" value="RmlC-like_jellyroll"/>
</dbReference>
<accession>A0A7R6PWL0</accession>
<evidence type="ECO:0000256" key="2">
    <source>
        <dbReference type="ARBA" id="ARBA00023125"/>
    </source>
</evidence>
<dbReference type="GO" id="GO:0003700">
    <property type="term" value="F:DNA-binding transcription factor activity"/>
    <property type="evidence" value="ECO:0007669"/>
    <property type="project" value="InterPro"/>
</dbReference>
<dbReference type="AlphaFoldDB" id="A0A7R6PWL0"/>
<dbReference type="Proteomes" id="UP000595332">
    <property type="component" value="Chromosome"/>
</dbReference>
<reference evidence="5 6" key="1">
    <citation type="journal article" date="2008" name="Int. J. Syst. Evol. Microbiol.">
        <title>Neptunomonas japonica sp. nov., an Osedax japonicus symbiont-like bacterium isolated from sediment adjacent to sperm whale carcasses off Kagoshima, Japan.</title>
        <authorList>
            <person name="Miyazaki M."/>
            <person name="Nogi Y."/>
            <person name="Fujiwara Y."/>
            <person name="Kawato M."/>
            <person name="Kubokawa K."/>
            <person name="Horikoshi K."/>
        </authorList>
    </citation>
    <scope>NUCLEOTIDE SEQUENCE [LARGE SCALE GENOMIC DNA]</scope>
    <source>
        <strain evidence="5 6">JAMM 1380</strain>
    </source>
</reference>
<name>A0A7R6PWL0_9GAMM</name>
<dbReference type="Gene3D" id="2.60.120.10">
    <property type="entry name" value="Jelly Rolls"/>
    <property type="match status" value="1"/>
</dbReference>
<proteinExistence type="predicted"/>
<keyword evidence="3" id="KW-0804">Transcription</keyword>
<dbReference type="KEGG" id="njp:NEJAP_2913"/>
<keyword evidence="1" id="KW-0805">Transcription regulation</keyword>
<dbReference type="Pfam" id="PF02311">
    <property type="entry name" value="AraC_binding"/>
    <property type="match status" value="1"/>
</dbReference>
<dbReference type="InterPro" id="IPR018060">
    <property type="entry name" value="HTH_AraC"/>
</dbReference>
<dbReference type="SMART" id="SM00342">
    <property type="entry name" value="HTH_ARAC"/>
    <property type="match status" value="1"/>
</dbReference>
<evidence type="ECO:0000256" key="3">
    <source>
        <dbReference type="ARBA" id="ARBA00023163"/>
    </source>
</evidence>
<keyword evidence="2" id="KW-0238">DNA-binding</keyword>
<dbReference type="SUPFAM" id="SSF51182">
    <property type="entry name" value="RmlC-like cupins"/>
    <property type="match status" value="1"/>
</dbReference>
<protein>
    <submittedName>
        <fullName evidence="5">AraC family transcriptional regulator</fullName>
    </submittedName>
</protein>
<dbReference type="PANTHER" id="PTHR11019">
    <property type="entry name" value="HTH-TYPE TRANSCRIPTIONAL REGULATOR NIMR"/>
    <property type="match status" value="1"/>
</dbReference>
<dbReference type="Pfam" id="PF12833">
    <property type="entry name" value="HTH_18"/>
    <property type="match status" value="1"/>
</dbReference>